<accession>A0A521EHL1</accession>
<gene>
    <name evidence="1" type="ORF">SAMN06265380_11165</name>
</gene>
<evidence type="ECO:0000313" key="1">
    <source>
        <dbReference type="EMBL" id="SMO83414.1"/>
    </source>
</evidence>
<dbReference type="RefSeq" id="WP_142638801.1">
    <property type="nucleotide sequence ID" value="NZ_FXTE01000011.1"/>
</dbReference>
<dbReference type="EMBL" id="FXTE01000011">
    <property type="protein sequence ID" value="SMO83414.1"/>
    <property type="molecule type" value="Genomic_DNA"/>
</dbReference>
<protein>
    <submittedName>
        <fullName evidence="1">Uncharacterized protein</fullName>
    </submittedName>
</protein>
<dbReference type="AlphaFoldDB" id="A0A521EHL1"/>
<evidence type="ECO:0000313" key="2">
    <source>
        <dbReference type="Proteomes" id="UP000319555"/>
    </source>
</evidence>
<keyword evidence="2" id="KW-1185">Reference proteome</keyword>
<reference evidence="1 2" key="1">
    <citation type="submission" date="2017-05" db="EMBL/GenBank/DDBJ databases">
        <authorList>
            <person name="Varghese N."/>
            <person name="Submissions S."/>
        </authorList>
    </citation>
    <scope>NUCLEOTIDE SEQUENCE [LARGE SCALE GENOMIC DNA]</scope>
    <source>
        <strain evidence="1 2">DSM 28009</strain>
    </source>
</reference>
<dbReference type="Proteomes" id="UP000319555">
    <property type="component" value="Unassembled WGS sequence"/>
</dbReference>
<sequence>MNEIELNKHVAEINRGAQMIDAQTEDNKKLPGSSVVSRVGRILVETGSVELLHKAHQRVDARYQRTVELQWYGLTDGDKQWLP</sequence>
<organism evidence="1 2">
    <name type="scientific">Ruegeria faecimaris</name>
    <dbReference type="NCBI Taxonomy" id="686389"/>
    <lineage>
        <taxon>Bacteria</taxon>
        <taxon>Pseudomonadati</taxon>
        <taxon>Pseudomonadota</taxon>
        <taxon>Alphaproteobacteria</taxon>
        <taxon>Rhodobacterales</taxon>
        <taxon>Roseobacteraceae</taxon>
        <taxon>Ruegeria</taxon>
    </lineage>
</organism>
<proteinExistence type="predicted"/>
<name>A0A521EHL1_9RHOB</name>